<organism evidence="1">
    <name type="scientific">Arundo donax</name>
    <name type="common">Giant reed</name>
    <name type="synonym">Donax arundinaceus</name>
    <dbReference type="NCBI Taxonomy" id="35708"/>
    <lineage>
        <taxon>Eukaryota</taxon>
        <taxon>Viridiplantae</taxon>
        <taxon>Streptophyta</taxon>
        <taxon>Embryophyta</taxon>
        <taxon>Tracheophyta</taxon>
        <taxon>Spermatophyta</taxon>
        <taxon>Magnoliopsida</taxon>
        <taxon>Liliopsida</taxon>
        <taxon>Poales</taxon>
        <taxon>Poaceae</taxon>
        <taxon>PACMAD clade</taxon>
        <taxon>Arundinoideae</taxon>
        <taxon>Arundineae</taxon>
        <taxon>Arundo</taxon>
    </lineage>
</organism>
<protein>
    <submittedName>
        <fullName evidence="1">Uncharacterized protein</fullName>
    </submittedName>
</protein>
<accession>A0A0A9GXV0</accession>
<dbReference type="AlphaFoldDB" id="A0A0A9GXV0"/>
<reference evidence="1" key="1">
    <citation type="submission" date="2014-09" db="EMBL/GenBank/DDBJ databases">
        <authorList>
            <person name="Magalhaes I.L.F."/>
            <person name="Oliveira U."/>
            <person name="Santos F.R."/>
            <person name="Vidigal T.H.D.A."/>
            <person name="Brescovit A.D."/>
            <person name="Santos A.J."/>
        </authorList>
    </citation>
    <scope>NUCLEOTIDE SEQUENCE</scope>
    <source>
        <tissue evidence="1">Shoot tissue taken approximately 20 cm above the soil surface</tissue>
    </source>
</reference>
<dbReference type="EMBL" id="GBRH01169527">
    <property type="protein sequence ID" value="JAE28369.1"/>
    <property type="molecule type" value="Transcribed_RNA"/>
</dbReference>
<name>A0A0A9GXV0_ARUDO</name>
<reference evidence="1" key="2">
    <citation type="journal article" date="2015" name="Data Brief">
        <title>Shoot transcriptome of the giant reed, Arundo donax.</title>
        <authorList>
            <person name="Barrero R.A."/>
            <person name="Guerrero F.D."/>
            <person name="Moolhuijzen P."/>
            <person name="Goolsby J.A."/>
            <person name="Tidwell J."/>
            <person name="Bellgard S.E."/>
            <person name="Bellgard M.I."/>
        </authorList>
    </citation>
    <scope>NUCLEOTIDE SEQUENCE</scope>
    <source>
        <tissue evidence="1">Shoot tissue taken approximately 20 cm above the soil surface</tissue>
    </source>
</reference>
<proteinExistence type="predicted"/>
<evidence type="ECO:0000313" key="1">
    <source>
        <dbReference type="EMBL" id="JAE28369.1"/>
    </source>
</evidence>
<sequence length="52" mass="6113">MLAEIHPTCMLEWLTTLFDLIHNPLLVAFCYTCTLDVPRLISRSKKDEHRVQ</sequence>